<proteinExistence type="predicted"/>
<protein>
    <recommendedName>
        <fullName evidence="4">ATP-binding protein</fullName>
    </recommendedName>
</protein>
<dbReference type="OrthoDB" id="25002at2157"/>
<feature type="compositionally biased region" description="Acidic residues" evidence="1">
    <location>
        <begin position="903"/>
        <end position="912"/>
    </location>
</feature>
<reference evidence="2 3" key="1">
    <citation type="submission" date="2018-06" db="EMBL/GenBank/DDBJ databases">
        <title>Halonotius sp. F13-13 a new haloarchaeeon isolated from a solar saltern from Isla Cristina, Huelva, Spain.</title>
        <authorList>
            <person name="Duran-Viseras A."/>
            <person name="Sanchez-Porro C."/>
            <person name="Ventosa A."/>
        </authorList>
    </citation>
    <scope>NUCLEOTIDE SEQUENCE [LARGE SCALE GENOMIC DNA]</scope>
    <source>
        <strain evidence="2 3">F13-13</strain>
    </source>
</reference>
<sequence>MSETPTTAGAANQPPNVFDACEPRQDVLTGELAEEQFAASLADVAHSSDAPAVYADPQLFFEKTYPTGGLQDLLTRLATRFVGAHTNDYTGTNGILRLDTSFGGGKTHNQIAAYHLAESPTAVPDLSEFILDDDIAAEYTDAAALGLDVNTAVFVGTHVDAEEARSNYEDPDAPATKTMWGELAYQLFGRDGYEFLRENDENRTPPGTTKLERLFDRNDNPSLILIDEIAAYLEQAAAVEIGDSTLAKQTNTFLMSLLSATQNNDKATVVLSIADTAFADQAEDVRGLVSETIAEFNSISDRVEGSITPTEDNEIAAVLRHRLFETVEKEGRDATVDTYISFYTGDNDSFPDSASNPEHRTRLEESYPIHPTVIDTLTEELDSLPSFQRTRGALKLLSRGVYRLWQEQSESQGRHFVRLFDLHPADGDVRSQLLRLFSSVDMDFEAAIKADIYSEDGTANAEEEDRNWLPNGHPPLGTQLTTTILWKSIVKGADGRGTTRRPLRHAIANTGVELAHYDDALNNLLGEGRRSACFYLHGDNGEKIQFKSEPNLTKLVDSVVEQLQDGLSRRHLEEALDEALGQGSLNVIVGPEEPHEIPDTADEAHLCVMDFDTVTIDDYETVPDTIQTLFKNTASSSGGQKTPRVFKNNVVFLAASANDVTDAKRTAERVAAIKHIQANLGDQYELNGDQQDKLGERLDSAKGTLDQDIKKAYTHLYFPAADGLAHRNVTTDSTIHQSVIEKLDEAGAIIPEGEDAYGVDWFEATIWNVGASAMTTRALEEQFGKRQDAEILLSPIPLRKTIAQLVRDDGYAYWDEEQKTGYYSSEATLTATDHELDDAKNLHAGVGYQDVKLSQSQTLYTSIDELVADIANEIDWEEPEEPDETEDDKGSGESGSSDTGGGSDDDTGPTEIDEPKPFSKLIEVRTSEPAHVSRALQEMRADIADSLTEARDEYDGHPDELTPIVEGVWIKIDGADAWKGAWFTANKLSNETAFADDTAMEFDYEATDGADSTSQFEVDFEGRPDVFASHLRFNMEPEDLATPDGGRTAEAEFAIEFADDDNRLYGDTFDELDDLLAVDNAFTVTMHAQLRVIESSEVTNI</sequence>
<evidence type="ECO:0000313" key="3">
    <source>
        <dbReference type="Proteomes" id="UP000276588"/>
    </source>
</evidence>
<comment type="caution">
    <text evidence="2">The sequence shown here is derived from an EMBL/GenBank/DDBJ whole genome shotgun (WGS) entry which is preliminary data.</text>
</comment>
<accession>A0A3A6PU37</accession>
<keyword evidence="3" id="KW-1185">Reference proteome</keyword>
<gene>
    <name evidence="2" type="ORF">DM826_07270</name>
</gene>
<name>A0A3A6PU37_9EURY</name>
<dbReference type="RefSeq" id="WP_120102742.1">
    <property type="nucleotide sequence ID" value="NZ_QKNY01000010.1"/>
</dbReference>
<dbReference type="InterPro" id="IPR007555">
    <property type="entry name" value="DUF499"/>
</dbReference>
<evidence type="ECO:0008006" key="4">
    <source>
        <dbReference type="Google" id="ProtNLM"/>
    </source>
</evidence>
<dbReference type="Pfam" id="PF04465">
    <property type="entry name" value="DUF499"/>
    <property type="match status" value="1"/>
</dbReference>
<organism evidence="2 3">
    <name type="scientific">Halonotius aquaticus</name>
    <dbReference type="NCBI Taxonomy" id="2216978"/>
    <lineage>
        <taxon>Archaea</taxon>
        <taxon>Methanobacteriati</taxon>
        <taxon>Methanobacteriota</taxon>
        <taxon>Stenosarchaea group</taxon>
        <taxon>Halobacteria</taxon>
        <taxon>Halobacteriales</taxon>
        <taxon>Haloferacaceae</taxon>
        <taxon>Halonotius</taxon>
    </lineage>
</organism>
<feature type="region of interest" description="Disordered" evidence="1">
    <location>
        <begin position="873"/>
        <end position="920"/>
    </location>
</feature>
<feature type="compositionally biased region" description="Acidic residues" evidence="1">
    <location>
        <begin position="873"/>
        <end position="887"/>
    </location>
</feature>
<dbReference type="EMBL" id="QKNY01000010">
    <property type="protein sequence ID" value="RJX43098.1"/>
    <property type="molecule type" value="Genomic_DNA"/>
</dbReference>
<dbReference type="AlphaFoldDB" id="A0A3A6PU37"/>
<evidence type="ECO:0000313" key="2">
    <source>
        <dbReference type="EMBL" id="RJX43098.1"/>
    </source>
</evidence>
<dbReference type="Proteomes" id="UP000276588">
    <property type="component" value="Unassembled WGS sequence"/>
</dbReference>
<evidence type="ECO:0000256" key="1">
    <source>
        <dbReference type="SAM" id="MobiDB-lite"/>
    </source>
</evidence>